<dbReference type="InterPro" id="IPR001387">
    <property type="entry name" value="Cro/C1-type_HTH"/>
</dbReference>
<dbReference type="AlphaFoldDB" id="X1JSC6"/>
<keyword evidence="1" id="KW-0238">DNA-binding</keyword>
<comment type="caution">
    <text evidence="3">The sequence shown here is derived from an EMBL/GenBank/DDBJ whole genome shotgun (WGS) entry which is preliminary data.</text>
</comment>
<dbReference type="EMBL" id="BARU01031263">
    <property type="protein sequence ID" value="GAH72708.1"/>
    <property type="molecule type" value="Genomic_DNA"/>
</dbReference>
<dbReference type="Gene3D" id="1.10.260.40">
    <property type="entry name" value="lambda repressor-like DNA-binding domains"/>
    <property type="match status" value="1"/>
</dbReference>
<evidence type="ECO:0000259" key="2">
    <source>
        <dbReference type="PROSITE" id="PS50943"/>
    </source>
</evidence>
<feature type="non-terminal residue" evidence="3">
    <location>
        <position position="123"/>
    </location>
</feature>
<sequence>MAGTFDIKLGKRIKNLREQTGLSQEDIAKRLGINRVAVSQIEKGERKVCANEMSRLSKIFNIPSDVLLDLKKEIIISLEKGKQKGRTHEPAVRINVPQKNVSKFKEVLLYVLKHVGSKPNVGE</sequence>
<dbReference type="SUPFAM" id="SSF47413">
    <property type="entry name" value="lambda repressor-like DNA-binding domains"/>
    <property type="match status" value="1"/>
</dbReference>
<gene>
    <name evidence="3" type="ORF">S03H2_49474</name>
</gene>
<reference evidence="3" key="1">
    <citation type="journal article" date="2014" name="Front. Microbiol.">
        <title>High frequency of phylogenetically diverse reductive dehalogenase-homologous genes in deep subseafloor sedimentary metagenomes.</title>
        <authorList>
            <person name="Kawai M."/>
            <person name="Futagami T."/>
            <person name="Toyoda A."/>
            <person name="Takaki Y."/>
            <person name="Nishi S."/>
            <person name="Hori S."/>
            <person name="Arai W."/>
            <person name="Tsubouchi T."/>
            <person name="Morono Y."/>
            <person name="Uchiyama I."/>
            <person name="Ito T."/>
            <person name="Fujiyama A."/>
            <person name="Inagaki F."/>
            <person name="Takami H."/>
        </authorList>
    </citation>
    <scope>NUCLEOTIDE SEQUENCE</scope>
    <source>
        <strain evidence="3">Expedition CK06-06</strain>
    </source>
</reference>
<dbReference type="Pfam" id="PF01381">
    <property type="entry name" value="HTH_3"/>
    <property type="match status" value="1"/>
</dbReference>
<accession>X1JSC6</accession>
<dbReference type="PANTHER" id="PTHR46558:SF4">
    <property type="entry name" value="DNA-BIDING PHAGE PROTEIN"/>
    <property type="match status" value="1"/>
</dbReference>
<evidence type="ECO:0000313" key="3">
    <source>
        <dbReference type="EMBL" id="GAH72708.1"/>
    </source>
</evidence>
<evidence type="ECO:0000256" key="1">
    <source>
        <dbReference type="ARBA" id="ARBA00023125"/>
    </source>
</evidence>
<dbReference type="SMART" id="SM00530">
    <property type="entry name" value="HTH_XRE"/>
    <property type="match status" value="1"/>
</dbReference>
<dbReference type="PANTHER" id="PTHR46558">
    <property type="entry name" value="TRACRIPTIONAL REGULATORY PROTEIN-RELATED-RELATED"/>
    <property type="match status" value="1"/>
</dbReference>
<dbReference type="CDD" id="cd00093">
    <property type="entry name" value="HTH_XRE"/>
    <property type="match status" value="1"/>
</dbReference>
<feature type="domain" description="HTH cro/C1-type" evidence="2">
    <location>
        <begin position="13"/>
        <end position="67"/>
    </location>
</feature>
<dbReference type="PROSITE" id="PS50943">
    <property type="entry name" value="HTH_CROC1"/>
    <property type="match status" value="1"/>
</dbReference>
<protein>
    <recommendedName>
        <fullName evidence="2">HTH cro/C1-type domain-containing protein</fullName>
    </recommendedName>
</protein>
<dbReference type="GO" id="GO:0003677">
    <property type="term" value="F:DNA binding"/>
    <property type="evidence" value="ECO:0007669"/>
    <property type="project" value="UniProtKB-KW"/>
</dbReference>
<dbReference type="InterPro" id="IPR010982">
    <property type="entry name" value="Lambda_DNA-bd_dom_sf"/>
</dbReference>
<organism evidence="3">
    <name type="scientific">marine sediment metagenome</name>
    <dbReference type="NCBI Taxonomy" id="412755"/>
    <lineage>
        <taxon>unclassified sequences</taxon>
        <taxon>metagenomes</taxon>
        <taxon>ecological metagenomes</taxon>
    </lineage>
</organism>
<name>X1JSC6_9ZZZZ</name>
<proteinExistence type="predicted"/>